<organism evidence="12 13">
    <name type="scientific">Parashewanella spongiae</name>
    <dbReference type="NCBI Taxonomy" id="342950"/>
    <lineage>
        <taxon>Bacteria</taxon>
        <taxon>Pseudomonadati</taxon>
        <taxon>Pseudomonadota</taxon>
        <taxon>Gammaproteobacteria</taxon>
        <taxon>Alteromonadales</taxon>
        <taxon>Shewanellaceae</taxon>
        <taxon>Parashewanella</taxon>
    </lineage>
</organism>
<dbReference type="OrthoDB" id="9783283at2"/>
<name>A0A3A6TRI2_9GAMM</name>
<dbReference type="Proteomes" id="UP000273022">
    <property type="component" value="Unassembled WGS sequence"/>
</dbReference>
<evidence type="ECO:0000256" key="7">
    <source>
        <dbReference type="ARBA" id="ARBA00023098"/>
    </source>
</evidence>
<keyword evidence="4 10" id="KW-0441">Lipid A biosynthesis</keyword>
<feature type="binding site" evidence="10">
    <location>
        <position position="159"/>
    </location>
    <ligand>
        <name>substrate</name>
    </ligand>
</feature>
<comment type="similarity">
    <text evidence="10">Belongs to the LpxH family.</text>
</comment>
<feature type="binding site" evidence="10">
    <location>
        <position position="78"/>
    </location>
    <ligand>
        <name>Mn(2+)</name>
        <dbReference type="ChEBI" id="CHEBI:29035"/>
        <label>2</label>
    </ligand>
</feature>
<dbReference type="GO" id="GO:0019897">
    <property type="term" value="C:extrinsic component of plasma membrane"/>
    <property type="evidence" value="ECO:0007669"/>
    <property type="project" value="UniProtKB-UniRule"/>
</dbReference>
<keyword evidence="7 10" id="KW-0443">Lipid metabolism</keyword>
<dbReference type="PANTHER" id="PTHR34990">
    <property type="entry name" value="UDP-2,3-DIACYLGLUCOSAMINE HYDROLASE-RELATED"/>
    <property type="match status" value="1"/>
</dbReference>
<keyword evidence="8 10" id="KW-0472">Membrane</keyword>
<comment type="cofactor">
    <cofactor evidence="10">
        <name>Mn(2+)</name>
        <dbReference type="ChEBI" id="CHEBI:29035"/>
    </cofactor>
    <text evidence="10">Binds 2 Mn(2+) ions per subunit in a binuclear metal center.</text>
</comment>
<comment type="subcellular location">
    <subcellularLocation>
        <location evidence="10">Cell inner membrane</location>
        <topology evidence="10">Peripheral membrane protein</topology>
        <orientation evidence="10">Cytoplasmic side</orientation>
    </subcellularLocation>
</comment>
<feature type="binding site" evidence="10">
    <location>
        <position position="113"/>
    </location>
    <ligand>
        <name>Mn(2+)</name>
        <dbReference type="ChEBI" id="CHEBI:29035"/>
        <label>2</label>
    </ligand>
</feature>
<dbReference type="HAMAP" id="MF_00575">
    <property type="entry name" value="LpxH"/>
    <property type="match status" value="1"/>
</dbReference>
<dbReference type="AlphaFoldDB" id="A0A3A6TRI2"/>
<evidence type="ECO:0000256" key="8">
    <source>
        <dbReference type="ARBA" id="ARBA00023136"/>
    </source>
</evidence>
<feature type="binding site" evidence="10">
    <location>
        <position position="166"/>
    </location>
    <ligand>
        <name>substrate</name>
    </ligand>
</feature>
<dbReference type="UniPathway" id="UPA00359">
    <property type="reaction ID" value="UER00480"/>
</dbReference>
<feature type="binding site" evidence="10">
    <location>
        <begin position="78"/>
        <end position="79"/>
    </location>
    <ligand>
        <name>substrate</name>
    </ligand>
</feature>
<evidence type="ECO:0000256" key="2">
    <source>
        <dbReference type="ARBA" id="ARBA00022516"/>
    </source>
</evidence>
<feature type="binding site" evidence="10">
    <location>
        <position position="41"/>
    </location>
    <ligand>
        <name>Mn(2+)</name>
        <dbReference type="ChEBI" id="CHEBI:29035"/>
        <label>2</label>
    </ligand>
</feature>
<keyword evidence="1 10" id="KW-1003">Cell membrane</keyword>
<keyword evidence="2 10" id="KW-0444">Lipid biosynthesis</keyword>
<dbReference type="Gene3D" id="3.60.21.10">
    <property type="match status" value="1"/>
</dbReference>
<dbReference type="SUPFAM" id="SSF56300">
    <property type="entry name" value="Metallo-dependent phosphatases"/>
    <property type="match status" value="1"/>
</dbReference>
<evidence type="ECO:0000256" key="4">
    <source>
        <dbReference type="ARBA" id="ARBA00022556"/>
    </source>
</evidence>
<dbReference type="InterPro" id="IPR004843">
    <property type="entry name" value="Calcineurin-like_PHP"/>
</dbReference>
<comment type="catalytic activity">
    <reaction evidence="10">
        <text>UDP-2-N,3-O-bis[(3R)-3-hydroxytetradecanoyl]-alpha-D-glucosamine + H2O = 2-N,3-O-bis[(3R)-3-hydroxytetradecanoyl]-alpha-D-glucosaminyl 1-phosphate + UMP + 2 H(+)</text>
        <dbReference type="Rhea" id="RHEA:25213"/>
        <dbReference type="ChEBI" id="CHEBI:15377"/>
        <dbReference type="ChEBI" id="CHEBI:15378"/>
        <dbReference type="ChEBI" id="CHEBI:57865"/>
        <dbReference type="ChEBI" id="CHEBI:57957"/>
        <dbReference type="ChEBI" id="CHEBI:78847"/>
        <dbReference type="EC" id="3.6.1.54"/>
    </reaction>
</comment>
<dbReference type="RefSeq" id="WP_121854416.1">
    <property type="nucleotide sequence ID" value="NZ_CP037952.1"/>
</dbReference>
<feature type="binding site" evidence="10">
    <location>
        <position position="194"/>
    </location>
    <ligand>
        <name>Mn(2+)</name>
        <dbReference type="ChEBI" id="CHEBI:29035"/>
        <label>2</label>
    </ligand>
</feature>
<dbReference type="InterPro" id="IPR029052">
    <property type="entry name" value="Metallo-depent_PP-like"/>
</dbReference>
<protein>
    <recommendedName>
        <fullName evidence="10">UDP-2,3-diacylglucosamine hydrolase</fullName>
        <ecNumber evidence="10">3.6.1.54</ecNumber>
    </recommendedName>
    <alternativeName>
        <fullName evidence="10">UDP-2,3-diacylglucosamine diphosphatase</fullName>
    </alternativeName>
</protein>
<evidence type="ECO:0000256" key="3">
    <source>
        <dbReference type="ARBA" id="ARBA00022519"/>
    </source>
</evidence>
<dbReference type="CDD" id="cd07398">
    <property type="entry name" value="MPP_YbbF-LpxH"/>
    <property type="match status" value="1"/>
</dbReference>
<dbReference type="GO" id="GO:0008758">
    <property type="term" value="F:UDP-2,3-diacylglucosamine hydrolase activity"/>
    <property type="evidence" value="ECO:0007669"/>
    <property type="project" value="UniProtKB-UniRule"/>
</dbReference>
<reference evidence="12 13" key="1">
    <citation type="submission" date="2018-09" db="EMBL/GenBank/DDBJ databases">
        <title>Phylogeny of the Shewanellaceae, and recommendation for two new genera, Pseudoshewanella and Parashewanella.</title>
        <authorList>
            <person name="Wang G."/>
        </authorList>
    </citation>
    <scope>NUCLEOTIDE SEQUENCE [LARGE SCALE GENOMIC DNA]</scope>
    <source>
        <strain evidence="12 13">KCTC 22492</strain>
    </source>
</reference>
<keyword evidence="6 10" id="KW-0378">Hydrolase</keyword>
<evidence type="ECO:0000256" key="6">
    <source>
        <dbReference type="ARBA" id="ARBA00022801"/>
    </source>
</evidence>
<sequence>MTTLFIGDLHLSADHSYITDAFFRFLDTQAKKAEALYILGDLFEVWLGDDVAEPFAENVASKLRAASRYTKIYYINGNRDFLLSYQYAKRAGMTILPEHHTLSLYDIPTVILHGDTLCTLDESYQKFRKFRNNSFVRWLYFSFPSAIRRSIAQRIRNKSKKSNQGKSQAIMDVEPSAVKSLMKSTQTQRMIHGHTHRPGFNDVAEGKKRIVVGDWYEEGSVLEVNREGISLTTLPF</sequence>
<dbReference type="InterPro" id="IPR010138">
    <property type="entry name" value="UDP-diacylglucosamine_Hdrlase"/>
</dbReference>
<feature type="binding site" evidence="10">
    <location>
        <position position="194"/>
    </location>
    <ligand>
        <name>substrate</name>
    </ligand>
</feature>
<dbReference type="NCBIfam" id="TIGR01854">
    <property type="entry name" value="lipid_A_lpxH"/>
    <property type="match status" value="1"/>
</dbReference>
<evidence type="ECO:0000256" key="9">
    <source>
        <dbReference type="ARBA" id="ARBA00023211"/>
    </source>
</evidence>
<feature type="binding site" evidence="10">
    <location>
        <position position="8"/>
    </location>
    <ligand>
        <name>Mn(2+)</name>
        <dbReference type="ChEBI" id="CHEBI:29035"/>
        <label>1</label>
    </ligand>
</feature>
<dbReference type="EMBL" id="QYYH01000107">
    <property type="protein sequence ID" value="RJY10402.1"/>
    <property type="molecule type" value="Genomic_DNA"/>
</dbReference>
<evidence type="ECO:0000313" key="12">
    <source>
        <dbReference type="EMBL" id="RJY10402.1"/>
    </source>
</evidence>
<dbReference type="EC" id="3.6.1.54" evidence="10"/>
<feature type="binding site" evidence="10">
    <location>
        <position position="163"/>
    </location>
    <ligand>
        <name>substrate</name>
    </ligand>
</feature>
<evidence type="ECO:0000259" key="11">
    <source>
        <dbReference type="Pfam" id="PF00149"/>
    </source>
</evidence>
<feature type="binding site" evidence="10">
    <location>
        <position position="196"/>
    </location>
    <ligand>
        <name>Mn(2+)</name>
        <dbReference type="ChEBI" id="CHEBI:29035"/>
        <label>1</label>
    </ligand>
</feature>
<keyword evidence="5 10" id="KW-0479">Metal-binding</keyword>
<dbReference type="GO" id="GO:0009245">
    <property type="term" value="P:lipid A biosynthetic process"/>
    <property type="evidence" value="ECO:0007669"/>
    <property type="project" value="UniProtKB-UniRule"/>
</dbReference>
<feature type="binding site" evidence="10">
    <location>
        <position position="10"/>
    </location>
    <ligand>
        <name>Mn(2+)</name>
        <dbReference type="ChEBI" id="CHEBI:29035"/>
        <label>1</label>
    </ligand>
</feature>
<comment type="caution">
    <text evidence="12">The sequence shown here is derived from an EMBL/GenBank/DDBJ whole genome shotgun (WGS) entry which is preliminary data.</text>
</comment>
<accession>A0A3A6TRI2</accession>
<dbReference type="InterPro" id="IPR043461">
    <property type="entry name" value="LpxH-like"/>
</dbReference>
<evidence type="ECO:0000256" key="5">
    <source>
        <dbReference type="ARBA" id="ARBA00022723"/>
    </source>
</evidence>
<feature type="binding site" evidence="10">
    <location>
        <position position="41"/>
    </location>
    <ligand>
        <name>Mn(2+)</name>
        <dbReference type="ChEBI" id="CHEBI:29035"/>
        <label>1</label>
    </ligand>
</feature>
<keyword evidence="13" id="KW-1185">Reference proteome</keyword>
<comment type="function">
    <text evidence="10">Hydrolyzes the pyrophosphate bond of UDP-2,3-diacylglucosamine to yield 2,3-diacylglucosamine 1-phosphate (lipid X) and UMP by catalyzing the attack of water at the alpha-P atom. Involved in the biosynthesis of lipid A, a phosphorylated glycolipid that anchors the lipopolysaccharide to the outer membrane of the cell.</text>
</comment>
<dbReference type="NCBIfam" id="NF003743">
    <property type="entry name" value="PRK05340.1"/>
    <property type="match status" value="1"/>
</dbReference>
<comment type="pathway">
    <text evidence="10">Glycolipid biosynthesis; lipid IV(A) biosynthesis; lipid IV(A) from (3R)-3-hydroxytetradecanoyl-[acyl-carrier-protein] and UDP-N-acetyl-alpha-D-glucosamine: step 4/6.</text>
</comment>
<evidence type="ECO:0000313" key="13">
    <source>
        <dbReference type="Proteomes" id="UP000273022"/>
    </source>
</evidence>
<evidence type="ECO:0000256" key="10">
    <source>
        <dbReference type="HAMAP-Rule" id="MF_00575"/>
    </source>
</evidence>
<dbReference type="Pfam" id="PF00149">
    <property type="entry name" value="Metallophos"/>
    <property type="match status" value="1"/>
</dbReference>
<evidence type="ECO:0000256" key="1">
    <source>
        <dbReference type="ARBA" id="ARBA00022475"/>
    </source>
</evidence>
<keyword evidence="3 10" id="KW-0997">Cell inner membrane</keyword>
<dbReference type="GO" id="GO:0005737">
    <property type="term" value="C:cytoplasm"/>
    <property type="evidence" value="ECO:0007669"/>
    <property type="project" value="InterPro"/>
</dbReference>
<feature type="binding site" evidence="10">
    <location>
        <position position="121"/>
    </location>
    <ligand>
        <name>substrate</name>
    </ligand>
</feature>
<dbReference type="PANTHER" id="PTHR34990:SF1">
    <property type="entry name" value="UDP-2,3-DIACYLGLUCOSAMINE HYDROLASE"/>
    <property type="match status" value="1"/>
</dbReference>
<feature type="domain" description="Calcineurin-like phosphoesterase" evidence="11">
    <location>
        <begin position="1"/>
        <end position="198"/>
    </location>
</feature>
<proteinExistence type="inferred from homology"/>
<keyword evidence="9 10" id="KW-0464">Manganese</keyword>
<gene>
    <name evidence="10" type="primary">lpxH</name>
    <name evidence="12" type="ORF">D5R81_14835</name>
</gene>
<dbReference type="GO" id="GO:0030145">
    <property type="term" value="F:manganese ion binding"/>
    <property type="evidence" value="ECO:0007669"/>
    <property type="project" value="UniProtKB-UniRule"/>
</dbReference>